<dbReference type="InterPro" id="IPR033880">
    <property type="entry name" value="SPFH_YdjI"/>
</dbReference>
<name>A0A3P3Q4J1_9FIRM</name>
<evidence type="ECO:0000313" key="2">
    <source>
        <dbReference type="EMBL" id="RRJ15928.1"/>
    </source>
</evidence>
<dbReference type="AlphaFoldDB" id="A0A3P3Q4J1"/>
<comment type="caution">
    <text evidence="2">The sequence shown here is derived from an EMBL/GenBank/DDBJ whole genome shotgun (WGS) entry which is preliminary data.</text>
</comment>
<dbReference type="PANTHER" id="PTHR37826">
    <property type="entry name" value="FLOTILLIN BAND_7_5 DOMAIN PROTEIN"/>
    <property type="match status" value="1"/>
</dbReference>
<reference evidence="2 3" key="1">
    <citation type="submission" date="2018-11" db="EMBL/GenBank/DDBJ databases">
        <title>Genome sequencing of Lachnoanaerobaculum orale DSM 24553T.</title>
        <authorList>
            <person name="Kook J.-K."/>
            <person name="Park S.-N."/>
            <person name="Lim Y.K."/>
        </authorList>
    </citation>
    <scope>NUCLEOTIDE SEQUENCE [LARGE SCALE GENOMIC DNA]</scope>
    <source>
        <strain evidence="2 3">DSM 24553</strain>
    </source>
</reference>
<dbReference type="EMBL" id="RRCM01000001">
    <property type="protein sequence ID" value="RRJ15928.1"/>
    <property type="molecule type" value="Genomic_DNA"/>
</dbReference>
<protein>
    <submittedName>
        <fullName evidence="2">SPFH domain-containing protein</fullName>
    </submittedName>
</protein>
<evidence type="ECO:0000259" key="1">
    <source>
        <dbReference type="Pfam" id="PF13421"/>
    </source>
</evidence>
<keyword evidence="3" id="KW-1185">Reference proteome</keyword>
<dbReference type="Proteomes" id="UP000276982">
    <property type="component" value="Unassembled WGS sequence"/>
</dbReference>
<proteinExistence type="predicted"/>
<gene>
    <name evidence="2" type="ORF">EHW90_02515</name>
</gene>
<dbReference type="RefSeq" id="WP_124950990.1">
    <property type="nucleotide sequence ID" value="NZ_RRCM01000001.1"/>
</dbReference>
<feature type="domain" description="SPFH" evidence="1">
    <location>
        <begin position="51"/>
        <end position="275"/>
    </location>
</feature>
<evidence type="ECO:0000313" key="3">
    <source>
        <dbReference type="Proteomes" id="UP000276982"/>
    </source>
</evidence>
<accession>A0A3P3Q4J1</accession>
<dbReference type="CDD" id="cd03408">
    <property type="entry name" value="SPFH_like_u1"/>
    <property type="match status" value="1"/>
</dbReference>
<dbReference type="Pfam" id="PF13421">
    <property type="entry name" value="Band_7_1"/>
    <property type="match status" value="1"/>
</dbReference>
<dbReference type="PANTHER" id="PTHR37826:SF2">
    <property type="entry name" value="ZINC-RIBBON DOMAIN-CONTAINING PROTEIN"/>
    <property type="match status" value="1"/>
</dbReference>
<organism evidence="2 3">
    <name type="scientific">Lachnoanaerobaculum orale</name>
    <dbReference type="NCBI Taxonomy" id="979627"/>
    <lineage>
        <taxon>Bacteria</taxon>
        <taxon>Bacillati</taxon>
        <taxon>Bacillota</taxon>
        <taxon>Clostridia</taxon>
        <taxon>Lachnospirales</taxon>
        <taxon>Lachnospiraceae</taxon>
        <taxon>Lachnoanaerobaculum</taxon>
    </lineage>
</organism>
<sequence>MGLISAIAGAAGGVLADSWRDFFYEDSMDNELLVTKGKKRVDQRGSNNKSTNNVITDGSIIEVADGQCMLVVENGMIKDVCAQPGQYVYSNTDEPTIFAGNLKETVKRTWEQFKNRLVFGGGATRDTRVYYVNTKDIYGNKYGTAEPIPYRIVDPNIGLDIESAVRCHGEFAFKIVDPILMYKEVAGNTGGEFRMDEAFRRQMTSELLTSLQPALGRLSGIGARYSDIPNHTKEIANELNSVMSSEWGDRYGIEISSFGISSITISKEDEDLIKQLQRTAVFQRTSMAAANLNAAQADAMRDAAKNTAGAMMGFAGMNMANQMGGMNANQLFQMAQNEQMQQQYGQQNNMQQQYGQNNMQQQYGQNNMQQMNQQAINTWTCSHGHGGNTGKFCSECGEAKPTGVVSCASCGYTPADQSHLPKFCPECGKPF</sequence>